<dbReference type="Proteomes" id="UP000051202">
    <property type="component" value="Unassembled WGS sequence"/>
</dbReference>
<keyword evidence="5 6" id="KW-0472">Membrane</keyword>
<dbReference type="RefSeq" id="WP_058025381.1">
    <property type="nucleotide sequence ID" value="NZ_LNDJ01000092.1"/>
</dbReference>
<evidence type="ECO:0000256" key="6">
    <source>
        <dbReference type="SAM" id="Phobius"/>
    </source>
</evidence>
<evidence type="ECO:0000256" key="5">
    <source>
        <dbReference type="ARBA" id="ARBA00023136"/>
    </source>
</evidence>
<dbReference type="EMBL" id="LNDJ01000092">
    <property type="protein sequence ID" value="KRU21828.1"/>
    <property type="molecule type" value="Genomic_DNA"/>
</dbReference>
<feature type="transmembrane region" description="Helical" evidence="6">
    <location>
        <begin position="213"/>
        <end position="230"/>
    </location>
</feature>
<keyword evidence="9" id="KW-1185">Reference proteome</keyword>
<dbReference type="InterPro" id="IPR036259">
    <property type="entry name" value="MFS_trans_sf"/>
</dbReference>
<name>A0A0T6DPE0_9GAMM</name>
<dbReference type="InterPro" id="IPR020846">
    <property type="entry name" value="MFS_dom"/>
</dbReference>
<proteinExistence type="predicted"/>
<evidence type="ECO:0000313" key="9">
    <source>
        <dbReference type="Proteomes" id="UP000051202"/>
    </source>
</evidence>
<feature type="transmembrane region" description="Helical" evidence="6">
    <location>
        <begin position="109"/>
        <end position="133"/>
    </location>
</feature>
<keyword evidence="3 6" id="KW-0812">Transmembrane</keyword>
<comment type="caution">
    <text evidence="8">The sequence shown here is derived from an EMBL/GenBank/DDBJ whole genome shotgun (WGS) entry which is preliminary data.</text>
</comment>
<evidence type="ECO:0000256" key="3">
    <source>
        <dbReference type="ARBA" id="ARBA00022692"/>
    </source>
</evidence>
<feature type="transmembrane region" description="Helical" evidence="6">
    <location>
        <begin position="20"/>
        <end position="40"/>
    </location>
</feature>
<feature type="transmembrane region" description="Helical" evidence="6">
    <location>
        <begin position="281"/>
        <end position="303"/>
    </location>
</feature>
<evidence type="ECO:0000256" key="1">
    <source>
        <dbReference type="ARBA" id="ARBA00004651"/>
    </source>
</evidence>
<reference evidence="8 9" key="1">
    <citation type="submission" date="2015-11" db="EMBL/GenBank/DDBJ databases">
        <title>Permanent draft genome of Psychrobacter piscatorii LQ58.</title>
        <authorList>
            <person name="Zhou M."/>
            <person name="Dong B."/>
            <person name="Liu Q."/>
        </authorList>
    </citation>
    <scope>NUCLEOTIDE SEQUENCE [LARGE SCALE GENOMIC DNA]</scope>
    <source>
        <strain evidence="8 9">LQ58</strain>
    </source>
</reference>
<gene>
    <name evidence="8" type="ORF">AS194_10820</name>
</gene>
<feature type="transmembrane region" description="Helical" evidence="6">
    <location>
        <begin position="340"/>
        <end position="362"/>
    </location>
</feature>
<dbReference type="PROSITE" id="PS50850">
    <property type="entry name" value="MFS"/>
    <property type="match status" value="1"/>
</dbReference>
<dbReference type="Pfam" id="PF07690">
    <property type="entry name" value="MFS_1"/>
    <property type="match status" value="1"/>
</dbReference>
<dbReference type="SUPFAM" id="SSF103473">
    <property type="entry name" value="MFS general substrate transporter"/>
    <property type="match status" value="1"/>
</dbReference>
<feature type="transmembrane region" description="Helical" evidence="6">
    <location>
        <begin position="60"/>
        <end position="77"/>
    </location>
</feature>
<dbReference type="InterPro" id="IPR050189">
    <property type="entry name" value="MFS_Efflux_Transporters"/>
</dbReference>
<organism evidence="8 9">
    <name type="scientific">Psychrobacter piscatorii</name>
    <dbReference type="NCBI Taxonomy" id="554343"/>
    <lineage>
        <taxon>Bacteria</taxon>
        <taxon>Pseudomonadati</taxon>
        <taxon>Pseudomonadota</taxon>
        <taxon>Gammaproteobacteria</taxon>
        <taxon>Moraxellales</taxon>
        <taxon>Moraxellaceae</taxon>
        <taxon>Psychrobacter</taxon>
    </lineage>
</organism>
<feature type="transmembrane region" description="Helical" evidence="6">
    <location>
        <begin position="368"/>
        <end position="388"/>
    </location>
</feature>
<dbReference type="GO" id="GO:0005886">
    <property type="term" value="C:plasma membrane"/>
    <property type="evidence" value="ECO:0007669"/>
    <property type="project" value="UniProtKB-SubCell"/>
</dbReference>
<keyword evidence="4 6" id="KW-1133">Transmembrane helix</keyword>
<accession>A0A0T6DPE0</accession>
<feature type="domain" description="Major facilitator superfamily (MFS) profile" evidence="7">
    <location>
        <begin position="18"/>
        <end position="392"/>
    </location>
</feature>
<dbReference type="PANTHER" id="PTHR43124">
    <property type="entry name" value="PURINE EFFLUX PUMP PBUE"/>
    <property type="match status" value="1"/>
</dbReference>
<feature type="transmembrane region" description="Helical" evidence="6">
    <location>
        <begin position="140"/>
        <end position="160"/>
    </location>
</feature>
<evidence type="ECO:0000256" key="2">
    <source>
        <dbReference type="ARBA" id="ARBA00022475"/>
    </source>
</evidence>
<feature type="transmembrane region" description="Helical" evidence="6">
    <location>
        <begin position="84"/>
        <end position="103"/>
    </location>
</feature>
<dbReference type="InterPro" id="IPR011701">
    <property type="entry name" value="MFS"/>
</dbReference>
<dbReference type="PANTHER" id="PTHR43124:SF4">
    <property type="entry name" value="SUGAR EFFLUX TRANSPORTER"/>
    <property type="match status" value="1"/>
</dbReference>
<evidence type="ECO:0000259" key="7">
    <source>
        <dbReference type="PROSITE" id="PS50850"/>
    </source>
</evidence>
<feature type="transmembrane region" description="Helical" evidence="6">
    <location>
        <begin position="309"/>
        <end position="328"/>
    </location>
</feature>
<comment type="subcellular location">
    <subcellularLocation>
        <location evidence="1">Cell membrane</location>
        <topology evidence="1">Multi-pass membrane protein</topology>
    </subcellularLocation>
</comment>
<protein>
    <submittedName>
        <fullName evidence="8">MFS transporter</fullName>
    </submittedName>
</protein>
<keyword evidence="2" id="KW-1003">Cell membrane</keyword>
<evidence type="ECO:0000313" key="8">
    <source>
        <dbReference type="EMBL" id="KRU21828.1"/>
    </source>
</evidence>
<sequence length="399" mass="43488">MTHNLEASANARRTQYFQVFLMGVSAFIMNTTEFVPVALLSDIAQDFSITTAETGWMLTLYAWIVAAMSLPLMLLTSRFERKRLLLGLFAVFIASHMLSVFAWSFDVLLISRVGIALSHAIFWSITAAIAIRVAPEGKKAMALSVLATGTSLAMVLGVPLGRLVGQWFGWRATFGGIGGIALVVFILQARLLPTLPSMFEGSFRKIPELLKNPLLVCLYLLILLVFTAHYTAYSYIEPFMRQVGNISENAATFVLLLFGAAGILGSVIFSRWGDRYNTQLMLVSTILILVSMLTLLFVVTSVWALSVSALLWGAALMLLIISMQAKVIMVDVNAQDMLMAMFSGIINLGIGTGALFGGYAVTHISISSVGYVGAAIASIALLLMLFMIKRFPELSRRLG</sequence>
<feature type="transmembrane region" description="Helical" evidence="6">
    <location>
        <begin position="172"/>
        <end position="192"/>
    </location>
</feature>
<dbReference type="CDD" id="cd17324">
    <property type="entry name" value="MFS_NepI_like"/>
    <property type="match status" value="1"/>
</dbReference>
<dbReference type="STRING" id="554343.AS194_10820"/>
<dbReference type="GO" id="GO:0022857">
    <property type="term" value="F:transmembrane transporter activity"/>
    <property type="evidence" value="ECO:0007669"/>
    <property type="project" value="InterPro"/>
</dbReference>
<dbReference type="Gene3D" id="1.20.1250.20">
    <property type="entry name" value="MFS general substrate transporter like domains"/>
    <property type="match status" value="1"/>
</dbReference>
<dbReference type="AlphaFoldDB" id="A0A0T6DPE0"/>
<feature type="transmembrane region" description="Helical" evidence="6">
    <location>
        <begin position="250"/>
        <end position="269"/>
    </location>
</feature>
<dbReference type="NCBIfam" id="NF002921">
    <property type="entry name" value="PRK03545.1"/>
    <property type="match status" value="1"/>
</dbReference>
<evidence type="ECO:0000256" key="4">
    <source>
        <dbReference type="ARBA" id="ARBA00022989"/>
    </source>
</evidence>